<dbReference type="Proteomes" id="UP001193734">
    <property type="component" value="Unassembled WGS sequence"/>
</dbReference>
<organism evidence="1 2">
    <name type="scientific">Xylanibacter rodentium</name>
    <dbReference type="NCBI Taxonomy" id="2736289"/>
    <lineage>
        <taxon>Bacteria</taxon>
        <taxon>Pseudomonadati</taxon>
        <taxon>Bacteroidota</taxon>
        <taxon>Bacteroidia</taxon>
        <taxon>Bacteroidales</taxon>
        <taxon>Prevotellaceae</taxon>
        <taxon>Xylanibacter</taxon>
    </lineage>
</organism>
<dbReference type="GeneID" id="82157135"/>
<dbReference type="RefSeq" id="WP_172177044.1">
    <property type="nucleotide sequence ID" value="NZ_CASGIA010000002.1"/>
</dbReference>
<evidence type="ECO:0000313" key="1">
    <source>
        <dbReference type="EMBL" id="NPE13708.1"/>
    </source>
</evidence>
<evidence type="ECO:0000313" key="2">
    <source>
        <dbReference type="Proteomes" id="UP001193734"/>
    </source>
</evidence>
<dbReference type="EMBL" id="JABKKE010000006">
    <property type="protein sequence ID" value="NPE13708.1"/>
    <property type="molecule type" value="Genomic_DNA"/>
</dbReference>
<accession>A0ABX2AW77</accession>
<name>A0ABX2AW77_9BACT</name>
<gene>
    <name evidence="1" type="ORF">HPS55_05095</name>
</gene>
<comment type="caution">
    <text evidence="1">The sequence shown here is derived from an EMBL/GenBank/DDBJ whole genome shotgun (WGS) entry which is preliminary data.</text>
</comment>
<proteinExistence type="predicted"/>
<sequence length="221" mass="25951">MEDERHRIRAQKKLIKVIFPNGKVFCYNNTTSTMIDVLKEIGADRFPDIKMDLCHLPLLSKEIYPKYKEWMKPVCDGWYINAQSNSDNKYMQLRSINDQLSLGLTIEMGTDFEIQDRLVREKKSRTKDKLLVKFPDGEYIANESALDTYLETVWKLGIDDIMRKRLTWTGKDLITTTKITNNQVQIDEHRWIIVPNTTKDKAKLLRVIKAMLHINMEITVI</sequence>
<protein>
    <submittedName>
        <fullName evidence="1">Uncharacterized protein</fullName>
    </submittedName>
</protein>
<keyword evidence="2" id="KW-1185">Reference proteome</keyword>
<reference evidence="1 2" key="1">
    <citation type="submission" date="2020-05" db="EMBL/GenBank/DDBJ databases">
        <title>Distinct polysaccharide utilization as determinants for interspecies competition between intestinal Prevotella spp.</title>
        <authorList>
            <person name="Galvez E.J.C."/>
            <person name="Iljazovic A."/>
            <person name="Strowig T."/>
        </authorList>
    </citation>
    <scope>NUCLEOTIDE SEQUENCE [LARGE SCALE GENOMIC DNA]</scope>
    <source>
        <strain evidence="1 2">PROD</strain>
    </source>
</reference>